<feature type="transmembrane region" description="Helical" evidence="1">
    <location>
        <begin position="190"/>
        <end position="211"/>
    </location>
</feature>
<dbReference type="Proteomes" id="UP001302329">
    <property type="component" value="Unassembled WGS sequence"/>
</dbReference>
<dbReference type="InterPro" id="IPR021315">
    <property type="entry name" value="Gap/Sap"/>
</dbReference>
<dbReference type="EMBL" id="JAYGHY010000030">
    <property type="protein sequence ID" value="MEA5442887.1"/>
    <property type="molecule type" value="Genomic_DNA"/>
</dbReference>
<organism evidence="2 3">
    <name type="scientific">Cyanobium gracile UHCC 0281</name>
    <dbReference type="NCBI Taxonomy" id="3110309"/>
    <lineage>
        <taxon>Bacteria</taxon>
        <taxon>Bacillati</taxon>
        <taxon>Cyanobacteriota</taxon>
        <taxon>Cyanophyceae</taxon>
        <taxon>Synechococcales</taxon>
        <taxon>Prochlorococcaceae</taxon>
        <taxon>Cyanobium</taxon>
    </lineage>
</organism>
<evidence type="ECO:0000313" key="3">
    <source>
        <dbReference type="Proteomes" id="UP001302329"/>
    </source>
</evidence>
<keyword evidence="1" id="KW-0472">Membrane</keyword>
<feature type="transmembrane region" description="Helical" evidence="1">
    <location>
        <begin position="232"/>
        <end position="253"/>
    </location>
</feature>
<evidence type="ECO:0000313" key="2">
    <source>
        <dbReference type="EMBL" id="MEA5442887.1"/>
    </source>
</evidence>
<keyword evidence="1" id="KW-0812">Transmembrane</keyword>
<gene>
    <name evidence="2" type="ORF">VB739_10015</name>
</gene>
<keyword evidence="3" id="KW-1185">Reference proteome</keyword>
<feature type="transmembrane region" description="Helical" evidence="1">
    <location>
        <begin position="73"/>
        <end position="94"/>
    </location>
</feature>
<dbReference type="Pfam" id="PF11139">
    <property type="entry name" value="SfLAP"/>
    <property type="match status" value="1"/>
</dbReference>
<protein>
    <submittedName>
        <fullName evidence="2">GAP family protein</fullName>
    </submittedName>
</protein>
<keyword evidence="1" id="KW-1133">Transmembrane helix</keyword>
<sequence length="266" mass="27993">MDAREWATPAARTVCLPPLLSPVCLGVPALLSPALITQSSLFGIGIAFSPLHIAVVTLLLLGRSPLQRAMAYVAGWAAANALAIVLLMVLGEAFAISLSHGEREQVLIDLLGAGALVGLGLYQLTPQANIGDEGMALRLMNQLPDFSTFTLVLIGATSALLTPENLVFYLKEAGLLLLNDPGLTADAEVTGLFTLMASSLLLLPPLAWLVSGGAIREPIMQLEDWLQHKAEWLVGVLALVLGAYLLVEGAAWAEPDDADRLSSGGR</sequence>
<reference evidence="2 3" key="1">
    <citation type="submission" date="2023-12" db="EMBL/GenBank/DDBJ databases">
        <title>Baltic Sea Cyanobacteria.</title>
        <authorList>
            <person name="Delbaje E."/>
            <person name="Fewer D.P."/>
            <person name="Shishido T.K."/>
        </authorList>
    </citation>
    <scope>NUCLEOTIDE SEQUENCE [LARGE SCALE GENOMIC DNA]</scope>
    <source>
        <strain evidence="2 3">UHCC 0281</strain>
    </source>
</reference>
<proteinExistence type="predicted"/>
<feature type="transmembrane region" description="Helical" evidence="1">
    <location>
        <begin position="146"/>
        <end position="170"/>
    </location>
</feature>
<accession>A0ABU5SXU7</accession>
<feature type="transmembrane region" description="Helical" evidence="1">
    <location>
        <begin position="41"/>
        <end position="61"/>
    </location>
</feature>
<comment type="caution">
    <text evidence="2">The sequence shown here is derived from an EMBL/GenBank/DDBJ whole genome shotgun (WGS) entry which is preliminary data.</text>
</comment>
<name>A0ABU5SXU7_9CYAN</name>
<feature type="transmembrane region" description="Helical" evidence="1">
    <location>
        <begin position="106"/>
        <end position="125"/>
    </location>
</feature>
<evidence type="ECO:0000256" key="1">
    <source>
        <dbReference type="SAM" id="Phobius"/>
    </source>
</evidence>